<name>A0A7S0TBN2_9STRA</name>
<dbReference type="InterPro" id="IPR053159">
    <property type="entry name" value="Hybrid_Histidine_Kinase"/>
</dbReference>
<dbReference type="PANTHER" id="PTHR43642">
    <property type="entry name" value="HYBRID SIGNAL TRANSDUCTION HISTIDINE KINASE G"/>
    <property type="match status" value="1"/>
</dbReference>
<dbReference type="PANTHER" id="PTHR43642:SF1">
    <property type="entry name" value="HYBRID SIGNAL TRANSDUCTION HISTIDINE KINASE G"/>
    <property type="match status" value="1"/>
</dbReference>
<accession>A0A7S0TBN2</accession>
<proteinExistence type="predicted"/>
<sequence length="1055" mass="119878">MSGRFERTCTDPFSAILDCLNDFFERLLQNKNKQAAANRTRISKAVSEFLEAESSSLIELVPALTDVFKAGQGTHRSPSTSPVKAQNGVSIKKKHGINDGIKGPNTWNRIRYLFNALFCAICTKDYPLIMFLDDCQWADDEALALIESLIQDPGCRYFMFVGNATREITQSRAKESKFAKMMRKIEGPDRDVTRINLLNLSFDEIGEFIADTLSLGVLECRPLTEVIYDKTRGNIFFSMQALEELQRRNILYFSMVLFRWEWNLDGVEFQIAELSDDVGEYVSSKIQSLPKRLKRALVIASHTKANFDVRTLHILLIEDGVDIDYKELNGLLDLAVLVGLLLNPVGTGIYRFAHDRIQQAAYWMISSGQERGKLRIMIGKKLYELYDKPEGQEWMIFAAADHLNSCIGHGGKDHQSLAKLNLLCGQKARFRAAFVTASMYLKLALSFLRRLDKNPWKSHYDLSFQIYRELSDIELNLGHFSYGSELAQIVLKETKSLEDKLSTFLALAEAKGKQQQHAESLRICQEALVRVTAIPRRMHYFHMKKDINVIRRFFKKYTDEEILLLPVCEDKTNEMVMDLLSQASRRSHLCRNKTEFQFCIGRKLRMTFKFGFTRGSAHAFASYGQLLIDQGQDIESALRMARLSREILAKTDPMSNIMKPQTLFVVGYWIEAWSLSRDHVMETLQEAHTAGMAKGNIEVGFQCIVICNIFAQGAGYPLEPIEKAGAELIEQLRLYNINSVLTYLMASRLSILCLMDKKKIDWEELEPSDDLNAVESDLYTRIFSLISRLELGVLFGNVEFAVRMSEMIDSIHDFGRSYTCSSKENFYSALAYVELSRKTGLKRHSMKAVEYVKNLRYLSQTRGKNVIHKCLITEAEVLSLGCRDKQKLISAYDEAIYEAVKMGYVQDAALGSELAGATMGSFNDVKRRDHYFNQACNLWGDYGASAKVRHISMHTELNLREDSAISISFGPHTFSSKDLALSRTSLNLELLVGIHMKKDIKMEASGATLQDSFHNRERKDRRKTSFIPLKSMSDLSLSDGVKTVSASRSGRSSII</sequence>
<dbReference type="AlphaFoldDB" id="A0A7S0TBN2"/>
<reference evidence="1" key="1">
    <citation type="submission" date="2021-01" db="EMBL/GenBank/DDBJ databases">
        <authorList>
            <person name="Corre E."/>
            <person name="Pelletier E."/>
            <person name="Niang G."/>
            <person name="Scheremetjew M."/>
            <person name="Finn R."/>
            <person name="Kale V."/>
            <person name="Holt S."/>
            <person name="Cochrane G."/>
            <person name="Meng A."/>
            <person name="Brown T."/>
            <person name="Cohen L."/>
        </authorList>
    </citation>
    <scope>NUCLEOTIDE SEQUENCE</scope>
    <source>
        <strain evidence="1">B596</strain>
    </source>
</reference>
<evidence type="ECO:0000313" key="1">
    <source>
        <dbReference type="EMBL" id="CAD8729909.1"/>
    </source>
</evidence>
<protein>
    <recommendedName>
        <fullName evidence="2">Orc1-like AAA ATPase domain-containing protein</fullName>
    </recommendedName>
</protein>
<evidence type="ECO:0008006" key="2">
    <source>
        <dbReference type="Google" id="ProtNLM"/>
    </source>
</evidence>
<organism evidence="1">
    <name type="scientific">Pseudo-nitzschia delicatissima</name>
    <dbReference type="NCBI Taxonomy" id="44447"/>
    <lineage>
        <taxon>Eukaryota</taxon>
        <taxon>Sar</taxon>
        <taxon>Stramenopiles</taxon>
        <taxon>Ochrophyta</taxon>
        <taxon>Bacillariophyta</taxon>
        <taxon>Bacillariophyceae</taxon>
        <taxon>Bacillariophycidae</taxon>
        <taxon>Bacillariales</taxon>
        <taxon>Bacillariaceae</taxon>
        <taxon>Pseudo-nitzschia</taxon>
    </lineage>
</organism>
<gene>
    <name evidence="1" type="ORF">PDEL0327_LOCUS1402</name>
</gene>
<dbReference type="EMBL" id="HBFG01001864">
    <property type="protein sequence ID" value="CAD8729909.1"/>
    <property type="molecule type" value="Transcribed_RNA"/>
</dbReference>